<feature type="non-terminal residue" evidence="1">
    <location>
        <position position="402"/>
    </location>
</feature>
<protein>
    <submittedName>
        <fullName evidence="1">Uncharacterized protein</fullName>
    </submittedName>
</protein>
<comment type="caution">
    <text evidence="1">The sequence shown here is derived from an EMBL/GenBank/DDBJ whole genome shotgun (WGS) entry which is preliminary data.</text>
</comment>
<reference evidence="1" key="1">
    <citation type="journal article" date="2015" name="Nature">
        <title>Complex archaea that bridge the gap between prokaryotes and eukaryotes.</title>
        <authorList>
            <person name="Spang A."/>
            <person name="Saw J.H."/>
            <person name="Jorgensen S.L."/>
            <person name="Zaremba-Niedzwiedzka K."/>
            <person name="Martijn J."/>
            <person name="Lind A.E."/>
            <person name="van Eijk R."/>
            <person name="Schleper C."/>
            <person name="Guy L."/>
            <person name="Ettema T.J."/>
        </authorList>
    </citation>
    <scope>NUCLEOTIDE SEQUENCE</scope>
</reference>
<name>A0A0F9B617_9ZZZZ</name>
<dbReference type="AlphaFoldDB" id="A0A0F9B617"/>
<evidence type="ECO:0000313" key="1">
    <source>
        <dbReference type="EMBL" id="KKK79976.1"/>
    </source>
</evidence>
<sequence length="402" mass="46693">EEYISIEAFDQLYDSFNWSSIDPTIALQLGLKNITFFYTNHLSWYNISISNSLNYDQLIYEITGYGDPVNTTIQNIMGIQRLRIANYSVDEFTIILEGTSILIKISERYRYLLSPQYTDQIEVQFFEFSQNNSKVLNFNDTSEKWYLNTLGLNYFNISKYLSLVEGDQFLFWFLAEDGLGNQLDSHKTRGIYDNLIVQNPQDQDMFQWHLGTNSTGSGIVLFGSIDYLDSTIQIDVSSIIQTANSEIDVQRILLYGSNNSNSWDYKDILGRAYFSGVEDIWNFYWDGDLLETIPPENYYLRILTFDRAGNYLIQTHAVKLFDYTQIQLLTDLVFGHAFNFNFTALSNVQNIDGVITNFFDSTNVWNVISEYYNPNTREWIPLVYDSSIILTNGSYSITWDIN</sequence>
<accession>A0A0F9B617</accession>
<proteinExistence type="predicted"/>
<dbReference type="EMBL" id="LAZR01053790">
    <property type="protein sequence ID" value="KKK79976.1"/>
    <property type="molecule type" value="Genomic_DNA"/>
</dbReference>
<organism evidence="1">
    <name type="scientific">marine sediment metagenome</name>
    <dbReference type="NCBI Taxonomy" id="412755"/>
    <lineage>
        <taxon>unclassified sequences</taxon>
        <taxon>metagenomes</taxon>
        <taxon>ecological metagenomes</taxon>
    </lineage>
</organism>
<gene>
    <name evidence="1" type="ORF">LCGC14_2828110</name>
</gene>
<feature type="non-terminal residue" evidence="1">
    <location>
        <position position="1"/>
    </location>
</feature>